<organism evidence="1 2">
    <name type="scientific">Aristaeella lactis</name>
    <dbReference type="NCBI Taxonomy" id="3046383"/>
    <lineage>
        <taxon>Bacteria</taxon>
        <taxon>Bacillati</taxon>
        <taxon>Bacillota</taxon>
        <taxon>Clostridia</taxon>
        <taxon>Eubacteriales</taxon>
        <taxon>Aristaeellaceae</taxon>
        <taxon>Aristaeella</taxon>
    </lineage>
</organism>
<protein>
    <submittedName>
        <fullName evidence="1">Sialate O-acetylesterase</fullName>
    </submittedName>
</protein>
<sequence>MLKPASLFTDGAVLCRRKEIRIFGEVSEGLAVIARLFNRDGILLGEGSAQAEGTRFLVTLPPQEAQSGCRLVILAGEEQSEADDIAIGEVFLAGGQSNMELELRNADEGPEIIRQYNDPLLRFFNVPKIAVPGPDHRKANDENRWHAISPGTGGVNSAVAYFFAAKLRERMPDIPVGIIGCYWGGTSVTCWMDEKTLRTDPEGTRYLDHYAELAGGKSMETWLAEEKQFQDTFGAWNQTAEKYKHEHPGAPWDDVIAACGFVPWAPPAGPGSPYRPGGLAETMVREIIPVTLTAVLFYQGEEDTTKTDHYDALFTLLIRTWRTWFREEDLPFLFVQLPMWIDSGAADTFLWPKLRKAQAAVRDAVPRTGMICLLDQGEYGNIHPTAKRPVGERLTELAGVMLYGSGELSPRAEGLHPEGSTLAVHLSAPVEIRSDAAPGLLEIAGADGLYVPAQAEISGSRLLLRADGVEHPLHARYAWTDYAAPVSLFGLNGLPLEPFDF</sequence>
<gene>
    <name evidence="1" type="ORF">SAMN06297397_1266</name>
</gene>
<keyword evidence="2" id="KW-1185">Reference proteome</keyword>
<dbReference type="Proteomes" id="UP000192328">
    <property type="component" value="Unassembled WGS sequence"/>
</dbReference>
<name>A0AC61PKC0_9FIRM</name>
<evidence type="ECO:0000313" key="1">
    <source>
        <dbReference type="EMBL" id="SMC53142.1"/>
    </source>
</evidence>
<comment type="caution">
    <text evidence="1">The sequence shown here is derived from an EMBL/GenBank/DDBJ whole genome shotgun (WGS) entry which is preliminary data.</text>
</comment>
<reference evidence="1" key="1">
    <citation type="submission" date="2017-04" db="EMBL/GenBank/DDBJ databases">
        <authorList>
            <person name="Varghese N."/>
            <person name="Submissions S."/>
        </authorList>
    </citation>
    <scope>NUCLEOTIDE SEQUENCE</scope>
    <source>
        <strain evidence="1">WTE2008</strain>
    </source>
</reference>
<accession>A0AC61PKC0</accession>
<dbReference type="EMBL" id="FWXZ01000002">
    <property type="protein sequence ID" value="SMC53142.1"/>
    <property type="molecule type" value="Genomic_DNA"/>
</dbReference>
<evidence type="ECO:0000313" key="2">
    <source>
        <dbReference type="Proteomes" id="UP000192328"/>
    </source>
</evidence>
<proteinExistence type="predicted"/>